<reference evidence="1 2" key="1">
    <citation type="submission" date="2017-06" db="EMBL/GenBank/DDBJ databases">
        <authorList>
            <person name="Kim H.J."/>
            <person name="Triplett B.A."/>
        </authorList>
    </citation>
    <scope>NUCLEOTIDE SEQUENCE [LARGE SCALE GENOMIC DNA]</scope>
    <source>
        <strain evidence="1 2">CGMCC 4.1858</strain>
    </source>
</reference>
<dbReference type="Proteomes" id="UP000198280">
    <property type="component" value="Unassembled WGS sequence"/>
</dbReference>
<keyword evidence="2" id="KW-1185">Reference proteome</keyword>
<gene>
    <name evidence="1" type="ORF">SAMN05216252_12242</name>
</gene>
<organism evidence="1 2">
    <name type="scientific">Actinacidiphila glaucinigra</name>
    <dbReference type="NCBI Taxonomy" id="235986"/>
    <lineage>
        <taxon>Bacteria</taxon>
        <taxon>Bacillati</taxon>
        <taxon>Actinomycetota</taxon>
        <taxon>Actinomycetes</taxon>
        <taxon>Kitasatosporales</taxon>
        <taxon>Streptomycetaceae</taxon>
        <taxon>Actinacidiphila</taxon>
    </lineage>
</organism>
<name>A0A239M1X5_9ACTN</name>
<dbReference type="RefSeq" id="WP_089227303.1">
    <property type="nucleotide sequence ID" value="NZ_FZOF01000022.1"/>
</dbReference>
<proteinExistence type="predicted"/>
<accession>A0A239M1X5</accession>
<dbReference type="AlphaFoldDB" id="A0A239M1X5"/>
<dbReference type="EMBL" id="FZOF01000022">
    <property type="protein sequence ID" value="SNT35954.1"/>
    <property type="molecule type" value="Genomic_DNA"/>
</dbReference>
<sequence>MSAEQTARRVEEILDAFAASGDGETARAAEELVRTLMEFYGAGLDRAVTLLKNRSADPLAVLMADEMVAGLLTLHDLHPEDTLTRVGRAVEAARAGATVGVEHFDPETGTLRLSAREDGGCGCPSTMDATRQRIEAALSCFAPEVSVVEMPLSGPAAGEPALLQIGNRPPGAP</sequence>
<evidence type="ECO:0008006" key="3">
    <source>
        <dbReference type="Google" id="ProtNLM"/>
    </source>
</evidence>
<evidence type="ECO:0000313" key="2">
    <source>
        <dbReference type="Proteomes" id="UP000198280"/>
    </source>
</evidence>
<protein>
    <recommendedName>
        <fullName evidence="3">NifU family protein</fullName>
    </recommendedName>
</protein>
<evidence type="ECO:0000313" key="1">
    <source>
        <dbReference type="EMBL" id="SNT35954.1"/>
    </source>
</evidence>
<dbReference type="OrthoDB" id="9798220at2"/>